<organism evidence="2 3">
    <name type="scientific">Stackebrandtia endophytica</name>
    <dbReference type="NCBI Taxonomy" id="1496996"/>
    <lineage>
        <taxon>Bacteria</taxon>
        <taxon>Bacillati</taxon>
        <taxon>Actinomycetota</taxon>
        <taxon>Actinomycetes</taxon>
        <taxon>Glycomycetales</taxon>
        <taxon>Glycomycetaceae</taxon>
        <taxon>Stackebrandtia</taxon>
    </lineage>
</organism>
<accession>A0A543ASZ9</accession>
<keyword evidence="3" id="KW-1185">Reference proteome</keyword>
<name>A0A543ASZ9_9ACTN</name>
<dbReference type="AlphaFoldDB" id="A0A543ASZ9"/>
<dbReference type="InParanoid" id="A0A543ASZ9"/>
<dbReference type="EMBL" id="VFOW01000001">
    <property type="protein sequence ID" value="TQL75711.1"/>
    <property type="molecule type" value="Genomic_DNA"/>
</dbReference>
<reference evidence="2 3" key="1">
    <citation type="submission" date="2019-06" db="EMBL/GenBank/DDBJ databases">
        <title>Sequencing the genomes of 1000 actinobacteria strains.</title>
        <authorList>
            <person name="Klenk H.-P."/>
        </authorList>
    </citation>
    <scope>NUCLEOTIDE SEQUENCE [LARGE SCALE GENOMIC DNA]</scope>
    <source>
        <strain evidence="2 3">DSM 45928</strain>
    </source>
</reference>
<feature type="region of interest" description="Disordered" evidence="1">
    <location>
        <begin position="84"/>
        <end position="103"/>
    </location>
</feature>
<evidence type="ECO:0000313" key="3">
    <source>
        <dbReference type="Proteomes" id="UP000317043"/>
    </source>
</evidence>
<dbReference type="Proteomes" id="UP000317043">
    <property type="component" value="Unassembled WGS sequence"/>
</dbReference>
<evidence type="ECO:0000256" key="1">
    <source>
        <dbReference type="SAM" id="MobiDB-lite"/>
    </source>
</evidence>
<comment type="caution">
    <text evidence="2">The sequence shown here is derived from an EMBL/GenBank/DDBJ whole genome shotgun (WGS) entry which is preliminary data.</text>
</comment>
<evidence type="ECO:0000313" key="2">
    <source>
        <dbReference type="EMBL" id="TQL75711.1"/>
    </source>
</evidence>
<sequence>MGLLRWMRGGDDNNDASVAGMSTGLAEIEAIFMPSKRKQTELIEEQSISRFDAETGEPLNMIDLDGGTALVHSTGQVMIDVADDGLGDELDGDGGKQKAGDAGQHLDAAAFDKSHDD</sequence>
<protein>
    <submittedName>
        <fullName evidence="2">Uncharacterized protein</fullName>
    </submittedName>
</protein>
<gene>
    <name evidence="2" type="ORF">FB566_1223</name>
</gene>
<proteinExistence type="predicted"/>